<gene>
    <name evidence="1" type="primary">jg23028</name>
    <name evidence="1" type="ORF">PAEG_LOCUS27432</name>
</gene>
<evidence type="ECO:0000313" key="2">
    <source>
        <dbReference type="Proteomes" id="UP000838756"/>
    </source>
</evidence>
<comment type="caution">
    <text evidence="1">The sequence shown here is derived from an EMBL/GenBank/DDBJ whole genome shotgun (WGS) entry which is preliminary data.</text>
</comment>
<dbReference type="Proteomes" id="UP000838756">
    <property type="component" value="Unassembled WGS sequence"/>
</dbReference>
<name>A0A8S4SN43_9NEOP</name>
<sequence>MSEMAPRELAYAEEGCMTTDVPNFEYETPNNGGLRLEKHMAVNAQVSGSGSGSGVRLTNEVQIISSLIIVVLQPDIEDAGRDAKCAHPVPTV</sequence>
<reference evidence="1" key="1">
    <citation type="submission" date="2022-03" db="EMBL/GenBank/DDBJ databases">
        <authorList>
            <person name="Lindestad O."/>
        </authorList>
    </citation>
    <scope>NUCLEOTIDE SEQUENCE</scope>
</reference>
<evidence type="ECO:0000313" key="1">
    <source>
        <dbReference type="EMBL" id="CAH2269147.1"/>
    </source>
</evidence>
<accession>A0A8S4SN43</accession>
<protein>
    <submittedName>
        <fullName evidence="1">Jg23028 protein</fullName>
    </submittedName>
</protein>
<keyword evidence="2" id="KW-1185">Reference proteome</keyword>
<dbReference type="AlphaFoldDB" id="A0A8S4SN43"/>
<organism evidence="1 2">
    <name type="scientific">Pararge aegeria aegeria</name>
    <dbReference type="NCBI Taxonomy" id="348720"/>
    <lineage>
        <taxon>Eukaryota</taxon>
        <taxon>Metazoa</taxon>
        <taxon>Ecdysozoa</taxon>
        <taxon>Arthropoda</taxon>
        <taxon>Hexapoda</taxon>
        <taxon>Insecta</taxon>
        <taxon>Pterygota</taxon>
        <taxon>Neoptera</taxon>
        <taxon>Endopterygota</taxon>
        <taxon>Lepidoptera</taxon>
        <taxon>Glossata</taxon>
        <taxon>Ditrysia</taxon>
        <taxon>Papilionoidea</taxon>
        <taxon>Nymphalidae</taxon>
        <taxon>Satyrinae</taxon>
        <taxon>Satyrini</taxon>
        <taxon>Parargina</taxon>
        <taxon>Pararge</taxon>
    </lineage>
</organism>
<proteinExistence type="predicted"/>
<dbReference type="EMBL" id="CAKXAJ010026500">
    <property type="protein sequence ID" value="CAH2269147.1"/>
    <property type="molecule type" value="Genomic_DNA"/>
</dbReference>